<sequence>MKCYRSRVVTGLEFPQWIYAGYNGRKYRYVYGTYEKWSEAGCYPTLGAWQRTMVCNMPEPVFIADLRGTAEDHADHRGTAEDHADPRCTAEDHVARQRTMPVFIADLRLVFMVDPRGNAEDHTPPWSEIDFQYMYIMKFNDSDIKCVQVMPLG</sequence>
<protein>
    <submittedName>
        <fullName evidence="1">Uncharacterized protein</fullName>
    </submittedName>
</protein>
<reference evidence="1" key="1">
    <citation type="journal article" date="2019" name="bioRxiv">
        <title>The Genome of the Zebra Mussel, Dreissena polymorpha: A Resource for Invasive Species Research.</title>
        <authorList>
            <person name="McCartney M.A."/>
            <person name="Auch B."/>
            <person name="Kono T."/>
            <person name="Mallez S."/>
            <person name="Zhang Y."/>
            <person name="Obille A."/>
            <person name="Becker A."/>
            <person name="Abrahante J.E."/>
            <person name="Garbe J."/>
            <person name="Badalamenti J.P."/>
            <person name="Herman A."/>
            <person name="Mangelson H."/>
            <person name="Liachko I."/>
            <person name="Sullivan S."/>
            <person name="Sone E.D."/>
            <person name="Koren S."/>
            <person name="Silverstein K.A.T."/>
            <person name="Beckman K.B."/>
            <person name="Gohl D.M."/>
        </authorList>
    </citation>
    <scope>NUCLEOTIDE SEQUENCE</scope>
    <source>
        <strain evidence="1">Duluth1</strain>
        <tissue evidence="1">Whole animal</tissue>
    </source>
</reference>
<dbReference type="Proteomes" id="UP000828390">
    <property type="component" value="Unassembled WGS sequence"/>
</dbReference>
<organism evidence="1 2">
    <name type="scientific">Dreissena polymorpha</name>
    <name type="common">Zebra mussel</name>
    <name type="synonym">Mytilus polymorpha</name>
    <dbReference type="NCBI Taxonomy" id="45954"/>
    <lineage>
        <taxon>Eukaryota</taxon>
        <taxon>Metazoa</taxon>
        <taxon>Spiralia</taxon>
        <taxon>Lophotrochozoa</taxon>
        <taxon>Mollusca</taxon>
        <taxon>Bivalvia</taxon>
        <taxon>Autobranchia</taxon>
        <taxon>Heteroconchia</taxon>
        <taxon>Euheterodonta</taxon>
        <taxon>Imparidentia</taxon>
        <taxon>Neoheterodontei</taxon>
        <taxon>Myida</taxon>
        <taxon>Dreissenoidea</taxon>
        <taxon>Dreissenidae</taxon>
        <taxon>Dreissena</taxon>
    </lineage>
</organism>
<evidence type="ECO:0000313" key="2">
    <source>
        <dbReference type="Proteomes" id="UP000828390"/>
    </source>
</evidence>
<dbReference type="EMBL" id="JAIWYP010000005">
    <property type="protein sequence ID" value="KAH3829233.1"/>
    <property type="molecule type" value="Genomic_DNA"/>
</dbReference>
<accession>A0A9D4K286</accession>
<reference evidence="1" key="2">
    <citation type="submission" date="2020-11" db="EMBL/GenBank/DDBJ databases">
        <authorList>
            <person name="McCartney M.A."/>
            <person name="Auch B."/>
            <person name="Kono T."/>
            <person name="Mallez S."/>
            <person name="Becker A."/>
            <person name="Gohl D.M."/>
            <person name="Silverstein K.A.T."/>
            <person name="Koren S."/>
            <person name="Bechman K.B."/>
            <person name="Herman A."/>
            <person name="Abrahante J.E."/>
            <person name="Garbe J."/>
        </authorList>
    </citation>
    <scope>NUCLEOTIDE SEQUENCE</scope>
    <source>
        <strain evidence="1">Duluth1</strain>
        <tissue evidence="1">Whole animal</tissue>
    </source>
</reference>
<keyword evidence="2" id="KW-1185">Reference proteome</keyword>
<dbReference type="AlphaFoldDB" id="A0A9D4K286"/>
<proteinExistence type="predicted"/>
<gene>
    <name evidence="1" type="ORF">DPMN_131227</name>
</gene>
<evidence type="ECO:0000313" key="1">
    <source>
        <dbReference type="EMBL" id="KAH3829233.1"/>
    </source>
</evidence>
<name>A0A9D4K286_DREPO</name>
<comment type="caution">
    <text evidence="1">The sequence shown here is derived from an EMBL/GenBank/DDBJ whole genome shotgun (WGS) entry which is preliminary data.</text>
</comment>